<name>A0ABU0AUD0_9FIRM</name>
<dbReference type="Pfam" id="PF00528">
    <property type="entry name" value="BPD_transp_1"/>
    <property type="match status" value="1"/>
</dbReference>
<organism evidence="11 12">
    <name type="scientific">Peptoniphilus koenoeneniae</name>
    <dbReference type="NCBI Taxonomy" id="507751"/>
    <lineage>
        <taxon>Bacteria</taxon>
        <taxon>Bacillati</taxon>
        <taxon>Bacillota</taxon>
        <taxon>Tissierellia</taxon>
        <taxon>Tissierellales</taxon>
        <taxon>Peptoniphilaceae</taxon>
        <taxon>Peptoniphilus</taxon>
    </lineage>
</organism>
<comment type="similarity">
    <text evidence="2 9">Belongs to the binding-protein-dependent transport system permease family. CysTW subfamily.</text>
</comment>
<evidence type="ECO:0000256" key="7">
    <source>
        <dbReference type="ARBA" id="ARBA00023136"/>
    </source>
</evidence>
<evidence type="ECO:0000256" key="1">
    <source>
        <dbReference type="ARBA" id="ARBA00004651"/>
    </source>
</evidence>
<keyword evidence="5 8" id="KW-0812">Transmembrane</keyword>
<feature type="transmembrane region" description="Helical" evidence="8">
    <location>
        <begin position="40"/>
        <end position="64"/>
    </location>
</feature>
<feature type="transmembrane region" description="Helical" evidence="8">
    <location>
        <begin position="148"/>
        <end position="169"/>
    </location>
</feature>
<proteinExistence type="inferred from homology"/>
<feature type="transmembrane region" description="Helical" evidence="8">
    <location>
        <begin position="297"/>
        <end position="319"/>
    </location>
</feature>
<evidence type="ECO:0000256" key="8">
    <source>
        <dbReference type="RuleBase" id="RU363032"/>
    </source>
</evidence>
<dbReference type="PANTHER" id="PTHR30425">
    <property type="entry name" value="PHOSPHATE TRANSPORT SYSTEM PERMEASE PROTEIN PST"/>
    <property type="match status" value="1"/>
</dbReference>
<dbReference type="SUPFAM" id="SSF161098">
    <property type="entry name" value="MetI-like"/>
    <property type="match status" value="1"/>
</dbReference>
<sequence>MNKKENTKTLDINKYEENFKAKKESLYYDRKMKNKKEISWQFIIFLSGIFVISLTIAIGAFLIYKGSYTFLGLGHSLSEFLFSSEFKPADSANAPKGLIGSWAFISGSLLTCGLALLISTPFSLAAAIFMTEIAPKFGKKVFQPAVEIFVGIPSIVYGWTGLTILVPFIRDTFNLGYGNTIFTAALVLSIMIFPSITSVASDAIKSVPKFYREGSFALGATRWQTIYKVVVPAAMSGIITGVILGLARAFGEALAVAMVIGKTRTVPKSLFDSGSTLTSIIASNMGNTFDGTEYNSVLWSMALLLFLISLLFIFLIHLVGKKGNQYE</sequence>
<feature type="transmembrane region" description="Helical" evidence="8">
    <location>
        <begin position="225"/>
        <end position="247"/>
    </location>
</feature>
<evidence type="ECO:0000256" key="3">
    <source>
        <dbReference type="ARBA" id="ARBA00022448"/>
    </source>
</evidence>
<comment type="subcellular location">
    <subcellularLocation>
        <location evidence="1 8">Cell membrane</location>
        <topology evidence="1 8">Multi-pass membrane protein</topology>
    </subcellularLocation>
</comment>
<dbReference type="InterPro" id="IPR000515">
    <property type="entry name" value="MetI-like"/>
</dbReference>
<dbReference type="Proteomes" id="UP001236559">
    <property type="component" value="Unassembled WGS sequence"/>
</dbReference>
<dbReference type="InterPro" id="IPR035906">
    <property type="entry name" value="MetI-like_sf"/>
</dbReference>
<accession>A0ABU0AUD0</accession>
<evidence type="ECO:0000256" key="5">
    <source>
        <dbReference type="ARBA" id="ARBA00022692"/>
    </source>
</evidence>
<comment type="function">
    <text evidence="9">Part of the binding-protein-dependent transport system for phosphate; probably responsible for the translocation of the substrate across the membrane.</text>
</comment>
<keyword evidence="3 8" id="KW-0813">Transport</keyword>
<evidence type="ECO:0000259" key="10">
    <source>
        <dbReference type="PROSITE" id="PS50928"/>
    </source>
</evidence>
<keyword evidence="6 8" id="KW-1133">Transmembrane helix</keyword>
<keyword evidence="12" id="KW-1185">Reference proteome</keyword>
<evidence type="ECO:0000256" key="2">
    <source>
        <dbReference type="ARBA" id="ARBA00007069"/>
    </source>
</evidence>
<dbReference type="NCBIfam" id="TIGR02138">
    <property type="entry name" value="phosphate_pstC"/>
    <property type="match status" value="1"/>
</dbReference>
<dbReference type="PANTHER" id="PTHR30425:SF2">
    <property type="entry name" value="ABC TRANSPORTER PERMEASE PROTEIN YQGH-RELATED"/>
    <property type="match status" value="1"/>
</dbReference>
<keyword evidence="7 8" id="KW-0472">Membrane</keyword>
<dbReference type="Gene3D" id="1.10.3720.10">
    <property type="entry name" value="MetI-like"/>
    <property type="match status" value="1"/>
</dbReference>
<dbReference type="PROSITE" id="PS50928">
    <property type="entry name" value="ABC_TM1"/>
    <property type="match status" value="1"/>
</dbReference>
<evidence type="ECO:0000256" key="4">
    <source>
        <dbReference type="ARBA" id="ARBA00022475"/>
    </source>
</evidence>
<protein>
    <recommendedName>
        <fullName evidence="9">Phosphate transport system permease protein</fullName>
    </recommendedName>
</protein>
<dbReference type="EMBL" id="JAUSTN010000003">
    <property type="protein sequence ID" value="MDQ0274620.1"/>
    <property type="molecule type" value="Genomic_DNA"/>
</dbReference>
<dbReference type="CDD" id="cd06261">
    <property type="entry name" value="TM_PBP2"/>
    <property type="match status" value="1"/>
</dbReference>
<gene>
    <name evidence="11" type="ORF">J2S72_000637</name>
</gene>
<dbReference type="InterPro" id="IPR011864">
    <property type="entry name" value="Phosphate_PstC"/>
</dbReference>
<evidence type="ECO:0000256" key="9">
    <source>
        <dbReference type="RuleBase" id="RU363054"/>
    </source>
</evidence>
<evidence type="ECO:0000313" key="12">
    <source>
        <dbReference type="Proteomes" id="UP001236559"/>
    </source>
</evidence>
<reference evidence="11 12" key="1">
    <citation type="submission" date="2023-07" db="EMBL/GenBank/DDBJ databases">
        <title>Genomic Encyclopedia of Type Strains, Phase IV (KMG-IV): sequencing the most valuable type-strain genomes for metagenomic binning, comparative biology and taxonomic classification.</title>
        <authorList>
            <person name="Goeker M."/>
        </authorList>
    </citation>
    <scope>NUCLEOTIDE SEQUENCE [LARGE SCALE GENOMIC DNA]</scope>
    <source>
        <strain evidence="11 12">DSM 22616</strain>
    </source>
</reference>
<comment type="caution">
    <text evidence="11">The sequence shown here is derived from an EMBL/GenBank/DDBJ whole genome shotgun (WGS) entry which is preliminary data.</text>
</comment>
<feature type="transmembrane region" description="Helical" evidence="8">
    <location>
        <begin position="181"/>
        <end position="204"/>
    </location>
</feature>
<feature type="transmembrane region" description="Helical" evidence="8">
    <location>
        <begin position="102"/>
        <end position="127"/>
    </location>
</feature>
<keyword evidence="9" id="KW-0592">Phosphate transport</keyword>
<dbReference type="RefSeq" id="WP_023055357.1">
    <property type="nucleotide sequence ID" value="NZ_JAUSTN010000003.1"/>
</dbReference>
<keyword evidence="4 9" id="KW-1003">Cell membrane</keyword>
<feature type="domain" description="ABC transmembrane type-1" evidence="10">
    <location>
        <begin position="105"/>
        <end position="316"/>
    </location>
</feature>
<evidence type="ECO:0000313" key="11">
    <source>
        <dbReference type="EMBL" id="MDQ0274620.1"/>
    </source>
</evidence>
<evidence type="ECO:0000256" key="6">
    <source>
        <dbReference type="ARBA" id="ARBA00022989"/>
    </source>
</evidence>
<dbReference type="InterPro" id="IPR051124">
    <property type="entry name" value="Phosphate_Transport_Permease"/>
</dbReference>